<evidence type="ECO:0000313" key="6">
    <source>
        <dbReference type="Proteomes" id="UP001484239"/>
    </source>
</evidence>
<dbReference type="RefSeq" id="WP_405276320.1">
    <property type="nucleotide sequence ID" value="NZ_JBBHLI010000001.1"/>
</dbReference>
<dbReference type="SUPFAM" id="SSF88659">
    <property type="entry name" value="Sigma3 and sigma4 domains of RNA polymerase sigma factors"/>
    <property type="match status" value="1"/>
</dbReference>
<keyword evidence="1" id="KW-0805">Transcription regulation</keyword>
<keyword evidence="3" id="KW-0804">Transcription</keyword>
<sequence length="191" mass="21086">MSDPPHPLRERTTRLFEQADGDAPALAEVFGVVYDELRGMARARLAREPDGHTLQPTALVHEAWLKLVDATRVSSRGRAYFFAAAARAMRQVLVDHARRVSSLKRGGGFALETLDEGSGAVTASAIELLDLHDALERLSARSPRAAQVVECRYFGGLSVEETAEALDVSPRTVKSDWALARAWLHRELEER</sequence>
<dbReference type="InterPro" id="IPR036388">
    <property type="entry name" value="WH-like_DNA-bd_sf"/>
</dbReference>
<dbReference type="InterPro" id="IPR013324">
    <property type="entry name" value="RNA_pol_sigma_r3/r4-like"/>
</dbReference>
<evidence type="ECO:0000313" key="5">
    <source>
        <dbReference type="EMBL" id="MEK9499536.1"/>
    </source>
</evidence>
<keyword evidence="2" id="KW-0731">Sigma factor</keyword>
<dbReference type="Proteomes" id="UP001484239">
    <property type="component" value="Unassembled WGS sequence"/>
</dbReference>
<reference evidence="5 6" key="1">
    <citation type="submission" date="2024-02" db="EMBL/GenBank/DDBJ databases">
        <title>A novel Gemmatimonadota bacterium.</title>
        <authorList>
            <person name="Du Z.-J."/>
            <person name="Ye Y.-Q."/>
        </authorList>
    </citation>
    <scope>NUCLEOTIDE SEQUENCE [LARGE SCALE GENOMIC DNA]</scope>
    <source>
        <strain evidence="5 6">DH-20</strain>
    </source>
</reference>
<evidence type="ECO:0000256" key="1">
    <source>
        <dbReference type="ARBA" id="ARBA00023015"/>
    </source>
</evidence>
<dbReference type="InterPro" id="IPR011517">
    <property type="entry name" value="RNA_pol_sigma70_ECF-like"/>
</dbReference>
<dbReference type="PANTHER" id="PTHR43133:SF39">
    <property type="entry name" value="SIMILAR TO RNA POLYMERASE SIGMA-E FACTOR"/>
    <property type="match status" value="1"/>
</dbReference>
<dbReference type="PANTHER" id="PTHR43133">
    <property type="entry name" value="RNA POLYMERASE ECF-TYPE SIGMA FACTO"/>
    <property type="match status" value="1"/>
</dbReference>
<dbReference type="NCBIfam" id="TIGR02999">
    <property type="entry name" value="Sig-70_X6"/>
    <property type="match status" value="1"/>
</dbReference>
<dbReference type="InterPro" id="IPR053812">
    <property type="entry name" value="HTH_Sigma70_ECF-like"/>
</dbReference>
<dbReference type="NCBIfam" id="TIGR02937">
    <property type="entry name" value="sigma70-ECF"/>
    <property type="match status" value="1"/>
</dbReference>
<dbReference type="Gene3D" id="1.10.10.10">
    <property type="entry name" value="Winged helix-like DNA-binding domain superfamily/Winged helix DNA-binding domain"/>
    <property type="match status" value="1"/>
</dbReference>
<dbReference type="Pfam" id="PF07638">
    <property type="entry name" value="Sigma70_ECF"/>
    <property type="match status" value="1"/>
</dbReference>
<evidence type="ECO:0000259" key="4">
    <source>
        <dbReference type="Pfam" id="PF07638"/>
    </source>
</evidence>
<feature type="domain" description="RNA polymerase sigma-70 ECF-like HTH" evidence="4">
    <location>
        <begin position="13"/>
        <end position="189"/>
    </location>
</feature>
<organism evidence="5 6">
    <name type="scientific">Gaopeijia maritima</name>
    <dbReference type="NCBI Taxonomy" id="3119007"/>
    <lineage>
        <taxon>Bacteria</taxon>
        <taxon>Pseudomonadati</taxon>
        <taxon>Gemmatimonadota</taxon>
        <taxon>Longimicrobiia</taxon>
        <taxon>Gaopeijiales</taxon>
        <taxon>Gaopeijiaceae</taxon>
        <taxon>Gaopeijia</taxon>
    </lineage>
</organism>
<gene>
    <name evidence="5" type="ORF">WI372_00900</name>
</gene>
<dbReference type="InterPro" id="IPR039425">
    <property type="entry name" value="RNA_pol_sigma-70-like"/>
</dbReference>
<protein>
    <submittedName>
        <fullName evidence="5">ECF-type sigma factor</fullName>
    </submittedName>
</protein>
<accession>A0ABU9E4R2</accession>
<dbReference type="EMBL" id="JBBHLI010000001">
    <property type="protein sequence ID" value="MEK9499536.1"/>
    <property type="molecule type" value="Genomic_DNA"/>
</dbReference>
<evidence type="ECO:0000256" key="3">
    <source>
        <dbReference type="ARBA" id="ARBA00023163"/>
    </source>
</evidence>
<comment type="caution">
    <text evidence="5">The sequence shown here is derived from an EMBL/GenBank/DDBJ whole genome shotgun (WGS) entry which is preliminary data.</text>
</comment>
<keyword evidence="6" id="KW-1185">Reference proteome</keyword>
<dbReference type="InterPro" id="IPR014284">
    <property type="entry name" value="RNA_pol_sigma-70_dom"/>
</dbReference>
<proteinExistence type="predicted"/>
<name>A0ABU9E4R2_9BACT</name>
<evidence type="ECO:0000256" key="2">
    <source>
        <dbReference type="ARBA" id="ARBA00023082"/>
    </source>
</evidence>